<protein>
    <recommendedName>
        <fullName evidence="4">DUF4337 domain-containing protein</fullName>
    </recommendedName>
</protein>
<name>A0A7R7HYU9_9ACTN</name>
<accession>A0A7R7HYU9</accession>
<organism evidence="2 3">
    <name type="scientific">Actinocatenispora thailandica</name>
    <dbReference type="NCBI Taxonomy" id="227318"/>
    <lineage>
        <taxon>Bacteria</taxon>
        <taxon>Bacillati</taxon>
        <taxon>Actinomycetota</taxon>
        <taxon>Actinomycetes</taxon>
        <taxon>Micromonosporales</taxon>
        <taxon>Micromonosporaceae</taxon>
        <taxon>Actinocatenispora</taxon>
    </lineage>
</organism>
<keyword evidence="1" id="KW-0472">Membrane</keyword>
<evidence type="ECO:0008006" key="4">
    <source>
        <dbReference type="Google" id="ProtNLM"/>
    </source>
</evidence>
<dbReference type="RefSeq" id="WP_203963701.1">
    <property type="nucleotide sequence ID" value="NZ_AP023355.1"/>
</dbReference>
<reference evidence="2 3" key="1">
    <citation type="submission" date="2020-08" db="EMBL/GenBank/DDBJ databases">
        <title>Whole genome shotgun sequence of Actinocatenispora thailandica NBRC 105041.</title>
        <authorList>
            <person name="Komaki H."/>
            <person name="Tamura T."/>
        </authorList>
    </citation>
    <scope>NUCLEOTIDE SEQUENCE [LARGE SCALE GENOMIC DNA]</scope>
    <source>
        <strain evidence="2 3">NBRC 105041</strain>
    </source>
</reference>
<keyword evidence="1" id="KW-0812">Transmembrane</keyword>
<evidence type="ECO:0000313" key="3">
    <source>
        <dbReference type="Proteomes" id="UP000611640"/>
    </source>
</evidence>
<evidence type="ECO:0000313" key="2">
    <source>
        <dbReference type="EMBL" id="BCJ37503.1"/>
    </source>
</evidence>
<dbReference type="Proteomes" id="UP000611640">
    <property type="component" value="Chromosome"/>
</dbReference>
<keyword evidence="1" id="KW-1133">Transmembrane helix</keyword>
<proteinExistence type="predicted"/>
<keyword evidence="3" id="KW-1185">Reference proteome</keyword>
<dbReference type="EMBL" id="AP023355">
    <property type="protein sequence ID" value="BCJ37503.1"/>
    <property type="molecule type" value="Genomic_DNA"/>
</dbReference>
<sequence length="224" mass="24140">MAEESRNTRFDLVVALFMALAAVGTAWAGFESAKWSGVQANSYASAGADRAEASRAATLAGQQRGIDVVSFTAWLNALNAEIVADPSVRPKGNYKPNQQAVSGFLFERFRPEFRPAVNAWLATHPLINADAPATPFDMPQYRLAAQRRSERLVDSAGKLAAKARSANQRSDNYVLTAVALATVLFFSGMASKANGRRLQLFFTILAGTVLIGCIVTLALFPIQI</sequence>
<gene>
    <name evidence="2" type="ORF">Athai_50060</name>
</gene>
<dbReference type="AlphaFoldDB" id="A0A7R7HYU9"/>
<feature type="transmembrane region" description="Helical" evidence="1">
    <location>
        <begin position="173"/>
        <end position="191"/>
    </location>
</feature>
<feature type="transmembrane region" description="Helical" evidence="1">
    <location>
        <begin position="198"/>
        <end position="222"/>
    </location>
</feature>
<dbReference type="KEGG" id="atl:Athai_50060"/>
<evidence type="ECO:0000256" key="1">
    <source>
        <dbReference type="SAM" id="Phobius"/>
    </source>
</evidence>